<proteinExistence type="predicted"/>
<dbReference type="EMBL" id="LGRX02023025">
    <property type="protein sequence ID" value="KAK3254931.1"/>
    <property type="molecule type" value="Genomic_DNA"/>
</dbReference>
<sequence length="224" mass="25603">REKNIGVELSNEQRLDQMRGSSMRPKAKQTFMGRLAAKMSKSRKSRKWRMDMHAGKETRGGAEKKKRKSRFTSFRASPAPGQSGRMEPVERMVGTAMVMAHLQLVHVLKASQIKMQLRSMEAVNWEMHGQLFEWFLGVFLVMLSQKKMRGWYHRSILWNLIFLQLRDGSFEASNALATVLAAGDCTNVMTDNPTEQLDNGELQRSVPTLLLESFDTGDQARRLL</sequence>
<feature type="region of interest" description="Disordered" evidence="1">
    <location>
        <begin position="1"/>
        <end position="87"/>
    </location>
</feature>
<dbReference type="AlphaFoldDB" id="A0AAE0F8B5"/>
<gene>
    <name evidence="2" type="ORF">CYMTET_35871</name>
</gene>
<feature type="compositionally biased region" description="Basic and acidic residues" evidence="1">
    <location>
        <begin position="1"/>
        <end position="17"/>
    </location>
</feature>
<protein>
    <submittedName>
        <fullName evidence="2">Uncharacterized protein</fullName>
    </submittedName>
</protein>
<reference evidence="2 3" key="1">
    <citation type="journal article" date="2015" name="Genome Biol. Evol.">
        <title>Comparative Genomics of a Bacterivorous Green Alga Reveals Evolutionary Causalities and Consequences of Phago-Mixotrophic Mode of Nutrition.</title>
        <authorList>
            <person name="Burns J.A."/>
            <person name="Paasch A."/>
            <person name="Narechania A."/>
            <person name="Kim E."/>
        </authorList>
    </citation>
    <scope>NUCLEOTIDE SEQUENCE [LARGE SCALE GENOMIC DNA]</scope>
    <source>
        <strain evidence="2 3">PLY_AMNH</strain>
    </source>
</reference>
<comment type="caution">
    <text evidence="2">The sequence shown here is derived from an EMBL/GenBank/DDBJ whole genome shotgun (WGS) entry which is preliminary data.</text>
</comment>
<dbReference type="Proteomes" id="UP001190700">
    <property type="component" value="Unassembled WGS sequence"/>
</dbReference>
<feature type="compositionally biased region" description="Basic and acidic residues" evidence="1">
    <location>
        <begin position="48"/>
        <end position="63"/>
    </location>
</feature>
<evidence type="ECO:0000256" key="1">
    <source>
        <dbReference type="SAM" id="MobiDB-lite"/>
    </source>
</evidence>
<feature type="non-terminal residue" evidence="2">
    <location>
        <position position="1"/>
    </location>
</feature>
<keyword evidence="3" id="KW-1185">Reference proteome</keyword>
<evidence type="ECO:0000313" key="2">
    <source>
        <dbReference type="EMBL" id="KAK3254931.1"/>
    </source>
</evidence>
<name>A0AAE0F8B5_9CHLO</name>
<organism evidence="2 3">
    <name type="scientific">Cymbomonas tetramitiformis</name>
    <dbReference type="NCBI Taxonomy" id="36881"/>
    <lineage>
        <taxon>Eukaryota</taxon>
        <taxon>Viridiplantae</taxon>
        <taxon>Chlorophyta</taxon>
        <taxon>Pyramimonadophyceae</taxon>
        <taxon>Pyramimonadales</taxon>
        <taxon>Pyramimonadaceae</taxon>
        <taxon>Cymbomonas</taxon>
    </lineage>
</organism>
<accession>A0AAE0F8B5</accession>
<evidence type="ECO:0000313" key="3">
    <source>
        <dbReference type="Proteomes" id="UP001190700"/>
    </source>
</evidence>